<dbReference type="AlphaFoldDB" id="A0AAN6U1N5"/>
<feature type="signal peptide" evidence="1">
    <location>
        <begin position="1"/>
        <end position="16"/>
    </location>
</feature>
<accession>A0AAN6U1N5</accession>
<reference evidence="2" key="2">
    <citation type="submission" date="2023-05" db="EMBL/GenBank/DDBJ databases">
        <authorList>
            <consortium name="Lawrence Berkeley National Laboratory"/>
            <person name="Steindorff A."/>
            <person name="Hensen N."/>
            <person name="Bonometti L."/>
            <person name="Westerberg I."/>
            <person name="Brannstrom I.O."/>
            <person name="Guillou S."/>
            <person name="Cros-Aarteil S."/>
            <person name="Calhoun S."/>
            <person name="Haridas S."/>
            <person name="Kuo A."/>
            <person name="Mondo S."/>
            <person name="Pangilinan J."/>
            <person name="Riley R."/>
            <person name="Labutti K."/>
            <person name="Andreopoulos B."/>
            <person name="Lipzen A."/>
            <person name="Chen C."/>
            <person name="Yanf M."/>
            <person name="Daum C."/>
            <person name="Ng V."/>
            <person name="Clum A."/>
            <person name="Ohm R."/>
            <person name="Martin F."/>
            <person name="Silar P."/>
            <person name="Natvig D."/>
            <person name="Lalanne C."/>
            <person name="Gautier V."/>
            <person name="Ament-Velasquez S.L."/>
            <person name="Kruys A."/>
            <person name="Hutchinson M.I."/>
            <person name="Powell A.J."/>
            <person name="Barry K."/>
            <person name="Miller A.N."/>
            <person name="Grigoriev I.V."/>
            <person name="Debuchy R."/>
            <person name="Gladieux P."/>
            <person name="Thoren M.H."/>
            <person name="Johannesson H."/>
        </authorList>
    </citation>
    <scope>NUCLEOTIDE SEQUENCE</scope>
    <source>
        <strain evidence="2">CBS 731.68</strain>
    </source>
</reference>
<reference evidence="2" key="1">
    <citation type="journal article" date="2023" name="Mol. Phylogenet. Evol.">
        <title>Genome-scale phylogeny and comparative genomics of the fungal order Sordariales.</title>
        <authorList>
            <person name="Hensen N."/>
            <person name="Bonometti L."/>
            <person name="Westerberg I."/>
            <person name="Brannstrom I.O."/>
            <person name="Guillou S."/>
            <person name="Cros-Aarteil S."/>
            <person name="Calhoun S."/>
            <person name="Haridas S."/>
            <person name="Kuo A."/>
            <person name="Mondo S."/>
            <person name="Pangilinan J."/>
            <person name="Riley R."/>
            <person name="LaButti K."/>
            <person name="Andreopoulos B."/>
            <person name="Lipzen A."/>
            <person name="Chen C."/>
            <person name="Yan M."/>
            <person name="Daum C."/>
            <person name="Ng V."/>
            <person name="Clum A."/>
            <person name="Steindorff A."/>
            <person name="Ohm R.A."/>
            <person name="Martin F."/>
            <person name="Silar P."/>
            <person name="Natvig D.O."/>
            <person name="Lalanne C."/>
            <person name="Gautier V."/>
            <person name="Ament-Velasquez S.L."/>
            <person name="Kruys A."/>
            <person name="Hutchinson M.I."/>
            <person name="Powell A.J."/>
            <person name="Barry K."/>
            <person name="Miller A.N."/>
            <person name="Grigoriev I.V."/>
            <person name="Debuchy R."/>
            <person name="Gladieux P."/>
            <person name="Hiltunen Thoren M."/>
            <person name="Johannesson H."/>
        </authorList>
    </citation>
    <scope>NUCLEOTIDE SEQUENCE</scope>
    <source>
        <strain evidence="2">CBS 731.68</strain>
    </source>
</reference>
<dbReference type="RefSeq" id="XP_062648478.1">
    <property type="nucleotide sequence ID" value="XM_062791156.1"/>
</dbReference>
<evidence type="ECO:0000256" key="1">
    <source>
        <dbReference type="SAM" id="SignalP"/>
    </source>
</evidence>
<evidence type="ECO:0000313" key="2">
    <source>
        <dbReference type="EMBL" id="KAK4124707.1"/>
    </source>
</evidence>
<gene>
    <name evidence="2" type="ORF">N657DRAFT_632680</name>
</gene>
<sequence>MRFTTLLTSVVAGVAGASPAARSAKSSTAVQPQEREFCVAMCIATACAGTGPAGPVLCAACIVECLGTADDGGPVVLDPVVLDKELIETVEGYTTHGAQV</sequence>
<keyword evidence="3" id="KW-1185">Reference proteome</keyword>
<keyword evidence="1" id="KW-0732">Signal</keyword>
<protein>
    <submittedName>
        <fullName evidence="2">Uncharacterized protein</fullName>
    </submittedName>
</protein>
<organism evidence="2 3">
    <name type="scientific">Parathielavia appendiculata</name>
    <dbReference type="NCBI Taxonomy" id="2587402"/>
    <lineage>
        <taxon>Eukaryota</taxon>
        <taxon>Fungi</taxon>
        <taxon>Dikarya</taxon>
        <taxon>Ascomycota</taxon>
        <taxon>Pezizomycotina</taxon>
        <taxon>Sordariomycetes</taxon>
        <taxon>Sordariomycetidae</taxon>
        <taxon>Sordariales</taxon>
        <taxon>Chaetomiaceae</taxon>
        <taxon>Parathielavia</taxon>
    </lineage>
</organism>
<comment type="caution">
    <text evidence="2">The sequence shown here is derived from an EMBL/GenBank/DDBJ whole genome shotgun (WGS) entry which is preliminary data.</text>
</comment>
<dbReference type="Proteomes" id="UP001302602">
    <property type="component" value="Unassembled WGS sequence"/>
</dbReference>
<dbReference type="EMBL" id="MU853226">
    <property type="protein sequence ID" value="KAK4124707.1"/>
    <property type="molecule type" value="Genomic_DNA"/>
</dbReference>
<evidence type="ECO:0000313" key="3">
    <source>
        <dbReference type="Proteomes" id="UP001302602"/>
    </source>
</evidence>
<name>A0AAN6U1N5_9PEZI</name>
<dbReference type="GeneID" id="87827925"/>
<feature type="chain" id="PRO_5042962703" evidence="1">
    <location>
        <begin position="17"/>
        <end position="100"/>
    </location>
</feature>
<proteinExistence type="predicted"/>